<sequence>MYDSEMYECSVISPFLSFYGNDVIEKEIIDGYRHRVRSIIVEPYQIPMLMEMHKKYGNGFTRTAMTIGYPYGGQTTEMKVKLMRYAVEWGVYEVNVGIDISAMLSGDYDRCYQDLKAVVDAAGGKCTVVPISWVIKVPLEMVDRICNMYVDLGLTAMKTSPGLHHGDMKVEHVEYIYRHFGDKLEIEIAGRCRTREKAELMKAAGASVFHISSWRRMCAGGQDIQWDFETKTGGYGEYKDRL</sequence>
<comment type="caution">
    <text evidence="3">The sequence shown here is derived from an EMBL/GenBank/DDBJ whole genome shotgun (WGS) entry which is preliminary data.</text>
</comment>
<dbReference type="InterPro" id="IPR011343">
    <property type="entry name" value="DeoC"/>
</dbReference>
<reference evidence="3 4" key="1">
    <citation type="submission" date="2020-08" db="EMBL/GenBank/DDBJ databases">
        <title>Genome public.</title>
        <authorList>
            <person name="Liu C."/>
            <person name="Sun Q."/>
        </authorList>
    </citation>
    <scope>NUCLEOTIDE SEQUENCE [LARGE SCALE GENOMIC DNA]</scope>
    <source>
        <strain evidence="3 4">NSJ-35</strain>
    </source>
</reference>
<accession>A0ABR7EGH4</accession>
<dbReference type="InterPro" id="IPR013785">
    <property type="entry name" value="Aldolase_TIM"/>
</dbReference>
<dbReference type="PANTHER" id="PTHR10889:SF1">
    <property type="entry name" value="DEOXYRIBOSE-PHOSPHATE ALDOLASE"/>
    <property type="match status" value="1"/>
</dbReference>
<keyword evidence="4" id="KW-1185">Reference proteome</keyword>
<dbReference type="SUPFAM" id="SSF51569">
    <property type="entry name" value="Aldolase"/>
    <property type="match status" value="1"/>
</dbReference>
<evidence type="ECO:0000256" key="1">
    <source>
        <dbReference type="ARBA" id="ARBA00022490"/>
    </source>
</evidence>
<protein>
    <recommendedName>
        <fullName evidence="5">Deoxyribose-phosphate aldolase</fullName>
    </recommendedName>
</protein>
<evidence type="ECO:0008006" key="5">
    <source>
        <dbReference type="Google" id="ProtNLM"/>
    </source>
</evidence>
<evidence type="ECO:0000256" key="2">
    <source>
        <dbReference type="ARBA" id="ARBA00023270"/>
    </source>
</evidence>
<name>A0ABR7EGH4_9FIRM</name>
<keyword evidence="2" id="KW-0704">Schiff base</keyword>
<dbReference type="PANTHER" id="PTHR10889">
    <property type="entry name" value="DEOXYRIBOSE-PHOSPHATE ALDOLASE"/>
    <property type="match status" value="1"/>
</dbReference>
<dbReference type="EMBL" id="JACOON010000006">
    <property type="protein sequence ID" value="MBC5648871.1"/>
    <property type="molecule type" value="Genomic_DNA"/>
</dbReference>
<proteinExistence type="predicted"/>
<organism evidence="3 4">
    <name type="scientific">Christensenella tenuis</name>
    <dbReference type="NCBI Taxonomy" id="2763033"/>
    <lineage>
        <taxon>Bacteria</taxon>
        <taxon>Bacillati</taxon>
        <taxon>Bacillota</taxon>
        <taxon>Clostridia</taxon>
        <taxon>Christensenellales</taxon>
        <taxon>Christensenellaceae</taxon>
        <taxon>Christensenella</taxon>
    </lineage>
</organism>
<evidence type="ECO:0000313" key="3">
    <source>
        <dbReference type="EMBL" id="MBC5648871.1"/>
    </source>
</evidence>
<gene>
    <name evidence="3" type="ORF">H8S18_11030</name>
</gene>
<dbReference type="InterPro" id="IPR002915">
    <property type="entry name" value="DeoC/FbaB/LacD_aldolase"/>
</dbReference>
<dbReference type="Gene3D" id="3.20.20.70">
    <property type="entry name" value="Aldolase class I"/>
    <property type="match status" value="1"/>
</dbReference>
<keyword evidence="1" id="KW-0963">Cytoplasm</keyword>
<evidence type="ECO:0000313" key="4">
    <source>
        <dbReference type="Proteomes" id="UP000606889"/>
    </source>
</evidence>
<dbReference type="Proteomes" id="UP000606889">
    <property type="component" value="Unassembled WGS sequence"/>
</dbReference>
<dbReference type="SMART" id="SM01133">
    <property type="entry name" value="DeoC"/>
    <property type="match status" value="1"/>
</dbReference>
<dbReference type="RefSeq" id="WP_186858330.1">
    <property type="nucleotide sequence ID" value="NZ_JACOON010000006.1"/>
</dbReference>